<dbReference type="RefSeq" id="WP_015542287.1">
    <property type="nucleotide sequence ID" value="NZ_CABJFK010000006.1"/>
</dbReference>
<keyword evidence="1" id="KW-0472">Membrane</keyword>
<dbReference type="GO" id="GO:0004190">
    <property type="term" value="F:aspartic-type endopeptidase activity"/>
    <property type="evidence" value="ECO:0007669"/>
    <property type="project" value="InterPro"/>
</dbReference>
<feature type="transmembrane region" description="Helical" evidence="1">
    <location>
        <begin position="118"/>
        <end position="138"/>
    </location>
</feature>
<keyword evidence="1" id="KW-1133">Transmembrane helix</keyword>
<evidence type="ECO:0000313" key="3">
    <source>
        <dbReference type="Proteomes" id="UP000283745"/>
    </source>
</evidence>
<evidence type="ECO:0000256" key="1">
    <source>
        <dbReference type="SAM" id="Phobius"/>
    </source>
</evidence>
<protein>
    <submittedName>
        <fullName evidence="2">Sporulation factor SpoIIGA</fullName>
    </submittedName>
</protein>
<reference evidence="2 3" key="1">
    <citation type="submission" date="2018-08" db="EMBL/GenBank/DDBJ databases">
        <title>A genome reference for cultivated species of the human gut microbiota.</title>
        <authorList>
            <person name="Zou Y."/>
            <person name="Xue W."/>
            <person name="Luo G."/>
        </authorList>
    </citation>
    <scope>NUCLEOTIDE SEQUENCE [LARGE SCALE GENOMIC DNA]</scope>
    <source>
        <strain evidence="2 3">AM28-23</strain>
    </source>
</reference>
<dbReference type="EMBL" id="QSKF01000006">
    <property type="protein sequence ID" value="RHE39895.1"/>
    <property type="molecule type" value="Genomic_DNA"/>
</dbReference>
<dbReference type="GO" id="GO:0030436">
    <property type="term" value="P:asexual sporulation"/>
    <property type="evidence" value="ECO:0007669"/>
    <property type="project" value="InterPro"/>
</dbReference>
<feature type="transmembrane region" description="Helical" evidence="1">
    <location>
        <begin position="38"/>
        <end position="57"/>
    </location>
</feature>
<dbReference type="Proteomes" id="UP000283745">
    <property type="component" value="Unassembled WGS sequence"/>
</dbReference>
<dbReference type="InterPro" id="IPR005081">
    <property type="entry name" value="SpoIIGA"/>
</dbReference>
<feature type="transmembrane region" description="Helical" evidence="1">
    <location>
        <begin position="87"/>
        <end position="106"/>
    </location>
</feature>
<accession>A0A414J632</accession>
<organism evidence="2 3">
    <name type="scientific">Blautia obeum</name>
    <dbReference type="NCBI Taxonomy" id="40520"/>
    <lineage>
        <taxon>Bacteria</taxon>
        <taxon>Bacillati</taxon>
        <taxon>Bacillota</taxon>
        <taxon>Clostridia</taxon>
        <taxon>Lachnospirales</taxon>
        <taxon>Lachnospiraceae</taxon>
        <taxon>Blautia</taxon>
    </lineage>
</organism>
<feature type="transmembrane region" description="Helical" evidence="1">
    <location>
        <begin position="6"/>
        <end position="26"/>
    </location>
</feature>
<comment type="caution">
    <text evidence="2">The sequence shown here is derived from an EMBL/GenBank/DDBJ whole genome shotgun (WGS) entry which is preliminary data.</text>
</comment>
<gene>
    <name evidence="2" type="ORF">DW740_09025</name>
</gene>
<feature type="transmembrane region" description="Helical" evidence="1">
    <location>
        <begin position="63"/>
        <end position="80"/>
    </location>
</feature>
<evidence type="ECO:0000313" key="2">
    <source>
        <dbReference type="EMBL" id="RHE39895.1"/>
    </source>
</evidence>
<dbReference type="GO" id="GO:0006508">
    <property type="term" value="P:proteolysis"/>
    <property type="evidence" value="ECO:0007669"/>
    <property type="project" value="InterPro"/>
</dbReference>
<dbReference type="Pfam" id="PF03419">
    <property type="entry name" value="Peptidase_U4"/>
    <property type="match status" value="1"/>
</dbReference>
<dbReference type="AlphaFoldDB" id="A0A414J632"/>
<keyword evidence="1" id="KW-0812">Transmembrane</keyword>
<proteinExistence type="predicted"/>
<sequence length="283" mass="31606">MYQDVYIDAVFAANFLMDYILLRLTGFFIREGRNRRRCLMAAAGGALFSSISVCISADQIPRLWSIVQIFCAAGIIRLAYPIRSWKRLAMAVLIFYVLAFLSGGIWTEVMGNTRTTGVIFVLCAFGTYLGISIVIHLLDVTEHVRSGSYPVVLKYCGRKQQTQGFVDTGNLLADPVSGTPVSIVSWELMEMLLPEDLTERLACLQEKPEEIKSTEIAGLKPHYLFCRTVGRGERLLLAVTLEELCIQIQGNTVHIKEPVVALSPEPFALGKEYKVLLNSRLLH</sequence>
<name>A0A414J632_9FIRM</name>